<dbReference type="OrthoDB" id="5422107at2759"/>
<feature type="region of interest" description="Disordered" evidence="1">
    <location>
        <begin position="44"/>
        <end position="63"/>
    </location>
</feature>
<proteinExistence type="predicted"/>
<feature type="region of interest" description="Disordered" evidence="1">
    <location>
        <begin position="1"/>
        <end position="35"/>
    </location>
</feature>
<comment type="caution">
    <text evidence="2">The sequence shown here is derived from an EMBL/GenBank/DDBJ whole genome shotgun (WGS) entry which is preliminary data.</text>
</comment>
<organism evidence="2 3">
    <name type="scientific">Cordyceps javanica</name>
    <dbReference type="NCBI Taxonomy" id="43265"/>
    <lineage>
        <taxon>Eukaryota</taxon>
        <taxon>Fungi</taxon>
        <taxon>Dikarya</taxon>
        <taxon>Ascomycota</taxon>
        <taxon>Pezizomycotina</taxon>
        <taxon>Sordariomycetes</taxon>
        <taxon>Hypocreomycetidae</taxon>
        <taxon>Hypocreales</taxon>
        <taxon>Cordycipitaceae</taxon>
        <taxon>Cordyceps</taxon>
    </lineage>
</organism>
<accession>A0A545UNG9</accession>
<dbReference type="Proteomes" id="UP000315783">
    <property type="component" value="Unassembled WGS sequence"/>
</dbReference>
<evidence type="ECO:0000313" key="2">
    <source>
        <dbReference type="EMBL" id="TQV90991.1"/>
    </source>
</evidence>
<evidence type="ECO:0000313" key="3">
    <source>
        <dbReference type="Proteomes" id="UP000315783"/>
    </source>
</evidence>
<dbReference type="EMBL" id="SPUK01000021">
    <property type="protein sequence ID" value="TQV90991.1"/>
    <property type="molecule type" value="Genomic_DNA"/>
</dbReference>
<feature type="compositionally biased region" description="Basic and acidic residues" evidence="1">
    <location>
        <begin position="115"/>
        <end position="129"/>
    </location>
</feature>
<dbReference type="AlphaFoldDB" id="A0A545UNG9"/>
<feature type="compositionally biased region" description="Polar residues" evidence="1">
    <location>
        <begin position="1"/>
        <end position="11"/>
    </location>
</feature>
<feature type="compositionally biased region" description="Basic residues" evidence="1">
    <location>
        <begin position="94"/>
        <end position="113"/>
    </location>
</feature>
<keyword evidence="3" id="KW-1185">Reference proteome</keyword>
<feature type="region of interest" description="Disordered" evidence="1">
    <location>
        <begin position="94"/>
        <end position="129"/>
    </location>
</feature>
<name>A0A545UNG9_9HYPO</name>
<gene>
    <name evidence="2" type="ORF">IF1G_10226</name>
</gene>
<evidence type="ECO:0000256" key="1">
    <source>
        <dbReference type="SAM" id="MobiDB-lite"/>
    </source>
</evidence>
<protein>
    <submittedName>
        <fullName evidence="2">Uncharacterized protein</fullName>
    </submittedName>
</protein>
<sequence length="129" mass="14786">MPSVKNPNGPSKNRLAARAAKARKTRQKRSEEGRHKIAKVDVMRGARPGILPTSGPNAKISSKKARKLQKQLGHALRRKAEAEGEATMMLRTSRFRKKKKRSDRARTRRRWRAFSKGDRGKRTMDDDRQ</sequence>
<reference evidence="2 3" key="1">
    <citation type="journal article" date="2019" name="Appl. Microbiol. Biotechnol.">
        <title>Genome sequence of Isaria javanica and comparative genome analysis insights into family S53 peptidase evolution in fungal entomopathogens.</title>
        <authorList>
            <person name="Lin R."/>
            <person name="Zhang X."/>
            <person name="Xin B."/>
            <person name="Zou M."/>
            <person name="Gao Y."/>
            <person name="Qin F."/>
            <person name="Hu Q."/>
            <person name="Xie B."/>
            <person name="Cheng X."/>
        </authorList>
    </citation>
    <scope>NUCLEOTIDE SEQUENCE [LARGE SCALE GENOMIC DNA]</scope>
    <source>
        <strain evidence="2 3">IJ1G</strain>
    </source>
</reference>